<sequence length="849" mass="92675">MSQHGQGHSGYVGYDDEQRRSQIPMQAHPSPIAHMNPPSRPVSMSMNPLMHPANMMYPNMNPLMFPAANPSITNTNAKMAGISEWLSSTPLPTSLAFPSNDTANSNLTAAPMPGRINATTMQPLVKTEKERRREKRVEHKAKKKGTGGWVNPVGHDPAAIFYNPANPIVRTRGDLDPRVSIAVKPARAVSRKEAQAMLLAAKDSESDTEKDKMTEKKGIKSAGSSSDDDDNRVLGKVAPSDSESEEETAMERIRDRLLKLAQEKGLAHHDNSDADENSAIDDDDDMPLAAAMSKEKEHLFRKPGRTNASIVAKSVSNWGGKNAKDEDGSDDEIDARILLGQNGADSDSDSSDREDPNVRKYFESLAVSPPGDPDEEDEMDAIPLIQMSKPQANPHITTDALETDVEPTATQQQLDENKIRSEIYSEHVPRVQQPKSNPAEALDAIQNILPQIYHLSNYPQDQKSLSDLCYAVLQRISKFNSMTIPAVADAQLTLANLYVQGVPNYDLDTHIPDFHKAFALYESSARRGNLDAVFNAALCYEKGVGVGASYPKAVHNYKKAALRNHPGAMFRLGTALQKGDLGLPPNPRDAIKWLRLATKYATRTYPHALYEFAMMHETGITGLVYTDYVYMMELLAQGALLGHGGCQVKLGEIYSDGLYGCEKSVAKSVYFYSMAADSGNPEGMFELGGIYLSGAKDESTNLDIPSSVSDSVRWVSLAAECGLPRALYAMGYFAEQGMTVAQGKNGTPNPKAALSWYKRAAVAGEEKAVRKLEELGVDIDWKAFRKLEANEKANQTNINSLQVGGGVGNAAKRVQQGVTGGLSELRNKVVGRHSQVDEELDGGHKCMIM</sequence>
<dbReference type="InterPro" id="IPR006597">
    <property type="entry name" value="Sel1-like"/>
</dbReference>
<dbReference type="EMBL" id="QEAP01000032">
    <property type="protein sequence ID" value="TPX76963.1"/>
    <property type="molecule type" value="Genomic_DNA"/>
</dbReference>
<evidence type="ECO:0000313" key="4">
    <source>
        <dbReference type="Proteomes" id="UP000320333"/>
    </source>
</evidence>
<proteinExistence type="predicted"/>
<dbReference type="Pfam" id="PF08238">
    <property type="entry name" value="Sel1"/>
    <property type="match status" value="7"/>
</dbReference>
<accession>A0A507FL19</accession>
<name>A0A507FL19_9FUNG</name>
<evidence type="ECO:0000313" key="3">
    <source>
        <dbReference type="EMBL" id="TPX76963.1"/>
    </source>
</evidence>
<keyword evidence="4" id="KW-1185">Reference proteome</keyword>
<gene>
    <name evidence="3" type="ORF">CcCBS67573_g01763</name>
</gene>
<dbReference type="OrthoDB" id="272077at2759"/>
<dbReference type="PANTHER" id="PTHR46430">
    <property type="entry name" value="PROTEIN SKT5-RELATED"/>
    <property type="match status" value="1"/>
</dbReference>
<feature type="compositionally biased region" description="Acidic residues" evidence="2">
    <location>
        <begin position="273"/>
        <end position="286"/>
    </location>
</feature>
<evidence type="ECO:0000256" key="1">
    <source>
        <dbReference type="ARBA" id="ARBA00022737"/>
    </source>
</evidence>
<feature type="region of interest" description="Disordered" evidence="2">
    <location>
        <begin position="199"/>
        <end position="357"/>
    </location>
</feature>
<dbReference type="Proteomes" id="UP000320333">
    <property type="component" value="Unassembled WGS sequence"/>
</dbReference>
<organism evidence="3 4">
    <name type="scientific">Chytriomyces confervae</name>
    <dbReference type="NCBI Taxonomy" id="246404"/>
    <lineage>
        <taxon>Eukaryota</taxon>
        <taxon>Fungi</taxon>
        <taxon>Fungi incertae sedis</taxon>
        <taxon>Chytridiomycota</taxon>
        <taxon>Chytridiomycota incertae sedis</taxon>
        <taxon>Chytridiomycetes</taxon>
        <taxon>Chytridiales</taxon>
        <taxon>Chytriomycetaceae</taxon>
        <taxon>Chytriomyces</taxon>
    </lineage>
</organism>
<keyword evidence="1" id="KW-0677">Repeat</keyword>
<dbReference type="STRING" id="246404.A0A507FL19"/>
<dbReference type="Gene3D" id="1.25.40.10">
    <property type="entry name" value="Tetratricopeptide repeat domain"/>
    <property type="match status" value="1"/>
</dbReference>
<dbReference type="AlphaFoldDB" id="A0A507FL19"/>
<dbReference type="SUPFAM" id="SSF81901">
    <property type="entry name" value="HCP-like"/>
    <property type="match status" value="1"/>
</dbReference>
<dbReference type="PANTHER" id="PTHR46430:SF1">
    <property type="entry name" value="CHITIN SYNTHASE REGULATOR SKT5-RELATED"/>
    <property type="match status" value="1"/>
</dbReference>
<feature type="compositionally biased region" description="Polar residues" evidence="2">
    <location>
        <begin position="306"/>
        <end position="319"/>
    </location>
</feature>
<protein>
    <submittedName>
        <fullName evidence="3">Uncharacterized protein</fullName>
    </submittedName>
</protein>
<dbReference type="SMART" id="SM00671">
    <property type="entry name" value="SEL1"/>
    <property type="match status" value="7"/>
</dbReference>
<dbReference type="InterPro" id="IPR011990">
    <property type="entry name" value="TPR-like_helical_dom_sf"/>
</dbReference>
<evidence type="ECO:0000256" key="2">
    <source>
        <dbReference type="SAM" id="MobiDB-lite"/>
    </source>
</evidence>
<comment type="caution">
    <text evidence="3">The sequence shown here is derived from an EMBL/GenBank/DDBJ whole genome shotgun (WGS) entry which is preliminary data.</text>
</comment>
<dbReference type="InterPro" id="IPR051726">
    <property type="entry name" value="Chitin_Synth_Reg"/>
</dbReference>
<feature type="region of interest" description="Disordered" evidence="2">
    <location>
        <begin position="129"/>
        <end position="150"/>
    </location>
</feature>
<feature type="compositionally biased region" description="Basic and acidic residues" evidence="2">
    <location>
        <begin position="249"/>
        <end position="272"/>
    </location>
</feature>
<reference evidence="3 4" key="1">
    <citation type="journal article" date="2019" name="Sci. Rep.">
        <title>Comparative genomics of chytrid fungi reveal insights into the obligate biotrophic and pathogenic lifestyle of Synchytrium endobioticum.</title>
        <authorList>
            <person name="van de Vossenberg B.T.L.H."/>
            <person name="Warris S."/>
            <person name="Nguyen H.D.T."/>
            <person name="van Gent-Pelzer M.P.E."/>
            <person name="Joly D.L."/>
            <person name="van de Geest H.C."/>
            <person name="Bonants P.J.M."/>
            <person name="Smith D.S."/>
            <person name="Levesque C.A."/>
            <person name="van der Lee T.A.J."/>
        </authorList>
    </citation>
    <scope>NUCLEOTIDE SEQUENCE [LARGE SCALE GENOMIC DNA]</scope>
    <source>
        <strain evidence="3 4">CBS 675.73</strain>
    </source>
</reference>
<feature type="compositionally biased region" description="Basic and acidic residues" evidence="2">
    <location>
        <begin position="202"/>
        <end position="218"/>
    </location>
</feature>